<accession>A0A2T4D759</accession>
<organism evidence="8 9">
    <name type="scientific">Pseudidiomarina aestuarii</name>
    <dbReference type="NCBI Taxonomy" id="624146"/>
    <lineage>
        <taxon>Bacteria</taxon>
        <taxon>Pseudomonadati</taxon>
        <taxon>Pseudomonadota</taxon>
        <taxon>Gammaproteobacteria</taxon>
        <taxon>Alteromonadales</taxon>
        <taxon>Idiomarinaceae</taxon>
        <taxon>Pseudidiomarina</taxon>
    </lineage>
</organism>
<comment type="subcellular location">
    <subcellularLocation>
        <location evidence="1">Cell membrane</location>
        <topology evidence="1">Multi-pass membrane protein</topology>
    </subcellularLocation>
</comment>
<keyword evidence="6 7" id="KW-0472">Membrane</keyword>
<evidence type="ECO:0000256" key="3">
    <source>
        <dbReference type="ARBA" id="ARBA00022475"/>
    </source>
</evidence>
<evidence type="ECO:0000256" key="7">
    <source>
        <dbReference type="SAM" id="Phobius"/>
    </source>
</evidence>
<evidence type="ECO:0000256" key="2">
    <source>
        <dbReference type="ARBA" id="ARBA00007977"/>
    </source>
</evidence>
<evidence type="ECO:0000256" key="5">
    <source>
        <dbReference type="ARBA" id="ARBA00022989"/>
    </source>
</evidence>
<dbReference type="PANTHER" id="PTHR30106">
    <property type="entry name" value="INNER MEMBRANE PROTEIN YEIH-RELATED"/>
    <property type="match status" value="1"/>
</dbReference>
<comment type="similarity">
    <text evidence="2">Belongs to the UPF0324 family.</text>
</comment>
<evidence type="ECO:0000313" key="8">
    <source>
        <dbReference type="EMBL" id="PTB89644.1"/>
    </source>
</evidence>
<feature type="transmembrane region" description="Helical" evidence="7">
    <location>
        <begin position="77"/>
        <end position="96"/>
    </location>
</feature>
<dbReference type="Pfam" id="PF03601">
    <property type="entry name" value="Cons_hypoth698"/>
    <property type="match status" value="1"/>
</dbReference>
<name>A0A2T4D759_9GAMM</name>
<proteinExistence type="inferred from homology"/>
<evidence type="ECO:0000256" key="6">
    <source>
        <dbReference type="ARBA" id="ARBA00023136"/>
    </source>
</evidence>
<keyword evidence="4 7" id="KW-0812">Transmembrane</keyword>
<gene>
    <name evidence="8" type="ORF">C9927_01605</name>
</gene>
<feature type="transmembrane region" description="Helical" evidence="7">
    <location>
        <begin position="46"/>
        <end position="65"/>
    </location>
</feature>
<reference evidence="8 9" key="1">
    <citation type="submission" date="2018-03" db="EMBL/GenBank/DDBJ databases">
        <title>Cross-interface Injection: A General Nanoliter Liquid Handling Method Applied to Single Cells Genome Amplification Automated Nanoliter Liquid Handling Applied to Single Cell Multiple Displacement Amplification.</title>
        <authorList>
            <person name="Yun J."/>
            <person name="Xu P."/>
            <person name="Xu J."/>
            <person name="Dai X."/>
            <person name="Wang Y."/>
            <person name="Zheng X."/>
            <person name="Cao C."/>
            <person name="Yi Q."/>
            <person name="Zhu Y."/>
            <person name="Wang L."/>
            <person name="Dong Z."/>
            <person name="Huang Y."/>
            <person name="Huang L."/>
            <person name="Du W."/>
        </authorList>
    </citation>
    <scope>NUCLEOTIDE SEQUENCE [LARGE SCALE GENOMIC DNA]</scope>
    <source>
        <strain evidence="8 9">A12-4</strain>
    </source>
</reference>
<dbReference type="Proteomes" id="UP000242087">
    <property type="component" value="Unassembled WGS sequence"/>
</dbReference>
<dbReference type="EMBL" id="PYVF01000012">
    <property type="protein sequence ID" value="PTB89644.1"/>
    <property type="molecule type" value="Genomic_DNA"/>
</dbReference>
<keyword evidence="5 7" id="KW-1133">Transmembrane helix</keyword>
<feature type="transmembrane region" description="Helical" evidence="7">
    <location>
        <begin position="294"/>
        <end position="312"/>
    </location>
</feature>
<dbReference type="PANTHER" id="PTHR30106:SF1">
    <property type="entry name" value="UPF0324 MEMBRANE PROTEIN FN0533"/>
    <property type="match status" value="1"/>
</dbReference>
<comment type="caution">
    <text evidence="8">The sequence shown here is derived from an EMBL/GenBank/DDBJ whole genome shotgun (WGS) entry which is preliminary data.</text>
</comment>
<evidence type="ECO:0000313" key="9">
    <source>
        <dbReference type="Proteomes" id="UP000242087"/>
    </source>
</evidence>
<feature type="transmembrane region" description="Helical" evidence="7">
    <location>
        <begin position="135"/>
        <end position="156"/>
    </location>
</feature>
<protein>
    <submittedName>
        <fullName evidence="8">Putative sulfate exporter family transporter</fullName>
    </submittedName>
</protein>
<feature type="transmembrane region" description="Helical" evidence="7">
    <location>
        <begin position="234"/>
        <end position="251"/>
    </location>
</feature>
<dbReference type="AlphaFoldDB" id="A0A2T4D759"/>
<dbReference type="GO" id="GO:0005886">
    <property type="term" value="C:plasma membrane"/>
    <property type="evidence" value="ECO:0007669"/>
    <property type="project" value="UniProtKB-SubCell"/>
</dbReference>
<evidence type="ECO:0000256" key="4">
    <source>
        <dbReference type="ARBA" id="ARBA00022692"/>
    </source>
</evidence>
<feature type="transmembrane region" description="Helical" evidence="7">
    <location>
        <begin position="257"/>
        <end position="282"/>
    </location>
</feature>
<feature type="transmembrane region" description="Helical" evidence="7">
    <location>
        <begin position="201"/>
        <end position="218"/>
    </location>
</feature>
<dbReference type="InterPro" id="IPR018383">
    <property type="entry name" value="UPF0324_pro"/>
</dbReference>
<sequence>MNKPLAHFLFWLFGALCFTPWLSAPVAMLLGTVVAATTGVPAGIDTSAWVKRLLGIAIVALGFGMQVNTALKVTGDYLGLIVVSIVATLLAAWVLWRWLGLDAKTGVLIGSGTAICGGSAIAAIAPAIRARNDQIAIAIGCVFTLNAVALLVFPVLGRLFELSPETFGVWAAVAIHDTSSVVGAAEAFHDDALITATTLKLARALWIIPLAFGAAWLYQRRQSVAERAVSKTSVPWFLVGYVISMLIATYLPQGEPIYSVVFSGGKLVLVFCLFLVGTHLTLAKIRQAAGKPMLLATLLWLFIAGGSLLWLLR</sequence>
<feature type="transmembrane region" description="Helical" evidence="7">
    <location>
        <begin position="108"/>
        <end position="128"/>
    </location>
</feature>
<keyword evidence="3" id="KW-1003">Cell membrane</keyword>
<evidence type="ECO:0000256" key="1">
    <source>
        <dbReference type="ARBA" id="ARBA00004651"/>
    </source>
</evidence>